<dbReference type="EMBL" id="JAODUP010000376">
    <property type="protein sequence ID" value="KAK2151072.1"/>
    <property type="molecule type" value="Genomic_DNA"/>
</dbReference>
<name>A0AAD9MZ19_9ANNE</name>
<organism evidence="1 2">
    <name type="scientific">Paralvinella palmiformis</name>
    <dbReference type="NCBI Taxonomy" id="53620"/>
    <lineage>
        <taxon>Eukaryota</taxon>
        <taxon>Metazoa</taxon>
        <taxon>Spiralia</taxon>
        <taxon>Lophotrochozoa</taxon>
        <taxon>Annelida</taxon>
        <taxon>Polychaeta</taxon>
        <taxon>Sedentaria</taxon>
        <taxon>Canalipalpata</taxon>
        <taxon>Terebellida</taxon>
        <taxon>Terebelliformia</taxon>
        <taxon>Alvinellidae</taxon>
        <taxon>Paralvinella</taxon>
    </lineage>
</organism>
<dbReference type="Proteomes" id="UP001208570">
    <property type="component" value="Unassembled WGS sequence"/>
</dbReference>
<reference evidence="1" key="1">
    <citation type="journal article" date="2023" name="Mol. Biol. Evol.">
        <title>Third-Generation Sequencing Reveals the Adaptive Role of the Epigenome in Three Deep-Sea Polychaetes.</title>
        <authorList>
            <person name="Perez M."/>
            <person name="Aroh O."/>
            <person name="Sun Y."/>
            <person name="Lan Y."/>
            <person name="Juniper S.K."/>
            <person name="Young C.R."/>
            <person name="Angers B."/>
            <person name="Qian P.Y."/>
        </authorList>
    </citation>
    <scope>NUCLEOTIDE SEQUENCE</scope>
    <source>
        <strain evidence="1">P08H-3</strain>
    </source>
</reference>
<evidence type="ECO:0000313" key="2">
    <source>
        <dbReference type="Proteomes" id="UP001208570"/>
    </source>
</evidence>
<proteinExistence type="predicted"/>
<sequence>MFLHAKYTQTVKTFGQLDIVVSNAAVNLQMGNILEMLDINIKSAFFLVAEAIPHLEKTSGVPAKELAKCFSDLFIKKVDNIRSDLQTRQIQMSANVPELPTTMSVVLADFKPATPEEVRSVIRKAPDKSCELRPIPTWLLKQYLDELVPLMTAIINRSMETSSVPMCYTCARIRPLLKNSGLDPEILKNYRPVSDIIS</sequence>
<dbReference type="InterPro" id="IPR036291">
    <property type="entry name" value="NAD(P)-bd_dom_sf"/>
</dbReference>
<accession>A0AAD9MZ19</accession>
<evidence type="ECO:0000313" key="1">
    <source>
        <dbReference type="EMBL" id="KAK2151072.1"/>
    </source>
</evidence>
<dbReference type="AlphaFoldDB" id="A0AAD9MZ19"/>
<dbReference type="Gene3D" id="3.40.50.720">
    <property type="entry name" value="NAD(P)-binding Rossmann-like Domain"/>
    <property type="match status" value="1"/>
</dbReference>
<comment type="caution">
    <text evidence="1">The sequence shown here is derived from an EMBL/GenBank/DDBJ whole genome shotgun (WGS) entry which is preliminary data.</text>
</comment>
<protein>
    <submittedName>
        <fullName evidence="1">Uncharacterized protein</fullName>
    </submittedName>
</protein>
<gene>
    <name evidence="1" type="ORF">LSH36_376g00013</name>
</gene>
<dbReference type="SUPFAM" id="SSF51735">
    <property type="entry name" value="NAD(P)-binding Rossmann-fold domains"/>
    <property type="match status" value="1"/>
</dbReference>
<keyword evidence="2" id="KW-1185">Reference proteome</keyword>